<keyword evidence="6" id="KW-0812">Transmembrane</keyword>
<dbReference type="GO" id="GO:0008234">
    <property type="term" value="F:cysteine-type peptidase activity"/>
    <property type="evidence" value="ECO:0007669"/>
    <property type="project" value="UniProtKB-KW"/>
</dbReference>
<feature type="region of interest" description="Disordered" evidence="5">
    <location>
        <begin position="206"/>
        <end position="234"/>
    </location>
</feature>
<evidence type="ECO:0000313" key="8">
    <source>
        <dbReference type="EMBL" id="KAB1660375.1"/>
    </source>
</evidence>
<evidence type="ECO:0000313" key="9">
    <source>
        <dbReference type="Proteomes" id="UP000467240"/>
    </source>
</evidence>
<evidence type="ECO:0000256" key="6">
    <source>
        <dbReference type="SAM" id="Phobius"/>
    </source>
</evidence>
<comment type="caution">
    <text evidence="8">The sequence shown here is derived from an EMBL/GenBank/DDBJ whole genome shotgun (WGS) entry which is preliminary data.</text>
</comment>
<keyword evidence="3" id="KW-0378">Hydrolase</keyword>
<evidence type="ECO:0000256" key="1">
    <source>
        <dbReference type="ARBA" id="ARBA00007074"/>
    </source>
</evidence>
<evidence type="ECO:0000256" key="4">
    <source>
        <dbReference type="ARBA" id="ARBA00022807"/>
    </source>
</evidence>
<dbReference type="SUPFAM" id="SSF54001">
    <property type="entry name" value="Cysteine proteinases"/>
    <property type="match status" value="1"/>
</dbReference>
<dbReference type="Gene3D" id="3.90.1720.10">
    <property type="entry name" value="endopeptidase domain like (from Nostoc punctiforme)"/>
    <property type="match status" value="1"/>
</dbReference>
<organism evidence="8 9">
    <name type="scientific">Pseudoclavibacter chungangensis</name>
    <dbReference type="NCBI Taxonomy" id="587635"/>
    <lineage>
        <taxon>Bacteria</taxon>
        <taxon>Bacillati</taxon>
        <taxon>Actinomycetota</taxon>
        <taxon>Actinomycetes</taxon>
        <taxon>Micrococcales</taxon>
        <taxon>Microbacteriaceae</taxon>
        <taxon>Pseudoclavibacter</taxon>
    </lineage>
</organism>
<keyword evidence="9" id="KW-1185">Reference proteome</keyword>
<dbReference type="RefSeq" id="WP_158039475.1">
    <property type="nucleotide sequence ID" value="NZ_JACCFV010000001.1"/>
</dbReference>
<dbReference type="EMBL" id="WBJZ01000003">
    <property type="protein sequence ID" value="KAB1660375.1"/>
    <property type="molecule type" value="Genomic_DNA"/>
</dbReference>
<dbReference type="Pfam" id="PF00877">
    <property type="entry name" value="NLPC_P60"/>
    <property type="match status" value="1"/>
</dbReference>
<sequence length="342" mass="34716">MDTTTIAPLTRREAREIERRTGRRPVAGAVAPTELTLTTALDVAHTDVEDTSRIERNEMAALVSVVPTEIIERIAAPSPVESLVDAETEIPDAFRGRPVSVRAAKPASLVARQRRRRATGLAIAASAAALATAGAIIPASLGSASNEAHSANLLEQANVAAAGTSTAPDDAAADAAAPVVDLVPAPEQVDGSDPFSVTTFSADEVSEAAEVKGTTDGGVSTGGSTGSDTQGAGGGGYGSGYGEGVINTAASMLGQNAGWTCDRFVREVFAANGISVGVGVSAIAAQGYQVSASEARAGDLVVWPGEHIGIYDGAGGVYDNPGDGRPNAHRAIWSSNVIYIRL</sequence>
<dbReference type="InterPro" id="IPR000064">
    <property type="entry name" value="NLP_P60_dom"/>
</dbReference>
<reference evidence="8 9" key="1">
    <citation type="submission" date="2019-09" db="EMBL/GenBank/DDBJ databases">
        <title>Phylogeny of genus Pseudoclavibacter and closely related genus.</title>
        <authorList>
            <person name="Li Y."/>
        </authorList>
    </citation>
    <scope>NUCLEOTIDE SEQUENCE [LARGE SCALE GENOMIC DNA]</scope>
    <source>
        <strain evidence="8 9">DSM 23821</strain>
    </source>
</reference>
<dbReference type="OrthoDB" id="9815778at2"/>
<dbReference type="Proteomes" id="UP000467240">
    <property type="component" value="Unassembled WGS sequence"/>
</dbReference>
<dbReference type="GO" id="GO:0006508">
    <property type="term" value="P:proteolysis"/>
    <property type="evidence" value="ECO:0007669"/>
    <property type="project" value="UniProtKB-KW"/>
</dbReference>
<keyword evidence="6" id="KW-1133">Transmembrane helix</keyword>
<feature type="transmembrane region" description="Helical" evidence="6">
    <location>
        <begin position="121"/>
        <end position="141"/>
    </location>
</feature>
<feature type="domain" description="NlpC/P60" evidence="7">
    <location>
        <begin position="223"/>
        <end position="342"/>
    </location>
</feature>
<keyword evidence="2" id="KW-0645">Protease</keyword>
<protein>
    <recommendedName>
        <fullName evidence="7">NlpC/P60 domain-containing protein</fullName>
    </recommendedName>
</protein>
<accession>A0A7J5C1R8</accession>
<evidence type="ECO:0000256" key="2">
    <source>
        <dbReference type="ARBA" id="ARBA00022670"/>
    </source>
</evidence>
<comment type="similarity">
    <text evidence="1">Belongs to the peptidase C40 family.</text>
</comment>
<keyword evidence="4" id="KW-0788">Thiol protease</keyword>
<gene>
    <name evidence="8" type="ORF">F8O01_03370</name>
</gene>
<dbReference type="InterPro" id="IPR038765">
    <property type="entry name" value="Papain-like_cys_pep_sf"/>
</dbReference>
<dbReference type="PROSITE" id="PS51935">
    <property type="entry name" value="NLPC_P60"/>
    <property type="match status" value="1"/>
</dbReference>
<feature type="compositionally biased region" description="Gly residues" evidence="5">
    <location>
        <begin position="215"/>
        <end position="234"/>
    </location>
</feature>
<proteinExistence type="inferred from homology"/>
<evidence type="ECO:0000256" key="3">
    <source>
        <dbReference type="ARBA" id="ARBA00022801"/>
    </source>
</evidence>
<keyword evidence="6" id="KW-0472">Membrane</keyword>
<dbReference type="AlphaFoldDB" id="A0A7J5C1R8"/>
<name>A0A7J5C1R8_9MICO</name>
<evidence type="ECO:0000256" key="5">
    <source>
        <dbReference type="SAM" id="MobiDB-lite"/>
    </source>
</evidence>
<evidence type="ECO:0000259" key="7">
    <source>
        <dbReference type="PROSITE" id="PS51935"/>
    </source>
</evidence>